<dbReference type="Pfam" id="PF00571">
    <property type="entry name" value="CBS"/>
    <property type="match status" value="2"/>
</dbReference>
<evidence type="ECO:0000256" key="5">
    <source>
        <dbReference type="ARBA" id="ARBA00022989"/>
    </source>
</evidence>
<comment type="caution">
    <text evidence="10">The sequence shown here is derived from an EMBL/GenBank/DDBJ whole genome shotgun (WGS) entry which is preliminary data.</text>
</comment>
<dbReference type="InterPro" id="IPR004638">
    <property type="entry name" value="EmrB-like"/>
</dbReference>
<dbReference type="SMART" id="SM00116">
    <property type="entry name" value="CBS"/>
    <property type="match status" value="2"/>
</dbReference>
<dbReference type="NCBIfam" id="TIGR00711">
    <property type="entry name" value="efflux_EmrB"/>
    <property type="match status" value="1"/>
</dbReference>
<keyword evidence="3" id="KW-1003">Cell membrane</keyword>
<dbReference type="CDD" id="cd17503">
    <property type="entry name" value="MFS_LmrB_MDR_like"/>
    <property type="match status" value="1"/>
</dbReference>
<protein>
    <submittedName>
        <fullName evidence="10">MDR family MFS transporter</fullName>
    </submittedName>
</protein>
<dbReference type="EMBL" id="JAJMLW010000001">
    <property type="protein sequence ID" value="MCI2241087.1"/>
    <property type="molecule type" value="Genomic_DNA"/>
</dbReference>
<comment type="subcellular location">
    <subcellularLocation>
        <location evidence="1">Cell membrane</location>
        <topology evidence="1">Multi-pass membrane protein</topology>
    </subcellularLocation>
</comment>
<dbReference type="PANTHER" id="PTHR42718">
    <property type="entry name" value="MAJOR FACILITATOR SUPERFAMILY MULTIDRUG TRANSPORTER MFSC"/>
    <property type="match status" value="1"/>
</dbReference>
<dbReference type="InterPro" id="IPR000644">
    <property type="entry name" value="CBS_dom"/>
</dbReference>
<evidence type="ECO:0000256" key="4">
    <source>
        <dbReference type="ARBA" id="ARBA00022692"/>
    </source>
</evidence>
<feature type="domain" description="CBS" evidence="9">
    <location>
        <begin position="481"/>
        <end position="538"/>
    </location>
</feature>
<gene>
    <name evidence="10" type="ORF">LPT13_01810</name>
</gene>
<proteinExistence type="predicted"/>
<evidence type="ECO:0000313" key="11">
    <source>
        <dbReference type="Proteomes" id="UP001430755"/>
    </source>
</evidence>
<keyword evidence="11" id="KW-1185">Reference proteome</keyword>
<keyword evidence="6" id="KW-0472">Membrane</keyword>
<evidence type="ECO:0000256" key="2">
    <source>
        <dbReference type="ARBA" id="ARBA00022448"/>
    </source>
</evidence>
<dbReference type="RefSeq" id="WP_242162898.1">
    <property type="nucleotide sequence ID" value="NZ_JAJMLW010000001.1"/>
</dbReference>
<evidence type="ECO:0000256" key="3">
    <source>
        <dbReference type="ARBA" id="ARBA00022475"/>
    </source>
</evidence>
<evidence type="ECO:0000256" key="1">
    <source>
        <dbReference type="ARBA" id="ARBA00004651"/>
    </source>
</evidence>
<sequence length="646" mass="69542">MGLSRKQWLMLIVLVTGSFTTVLNQTLVTPAIPSIMTEMAVDAATAQWLTTGFTLVNAIMIPITAYLQDRFPRRRLFLVCMALFAVGSAMTGFATTFPVMLSGRLLQAAGAGMLMPMTMTVLLVTFPTDKRGSAMGLFGLVIAFAPAIGPTIAGIIIDRLDWHIMFFIVTFFAVVVIVAALFLMEDRPPANKGDAQLDPLSVALSTLGFGLMLYGFSVVGSQGLTLLNAACTVVGIVGVVWFFVRQTRLERPMLRVEVLRNRRFLVATVIGMLVQGALLAAGILMPIYIQTLMGYSATVSGLVLMPGAVLMGIMNPIAGKLFDKHGPRKLGVIGMVLLTITTCGFALLTFATPIWFIAVLYTVRMFSMALVNMPITTWGMNALDNKLMNHGTSVNNTLRQVAGALGTAVIISVSSMTSHVAEQSMSWADAQLLGIDVAFAVCAFLCLIGAALTIALVKDRPADEASEDRAGERRSLLESIMKTDVYAVAQTATVADAMRLFVDKGISAAPVVDGEGRPVGFISDGDILKRLSPRGGQVIDPIVMIMNSAYDERDYNERLEQLMAAPVSEIGARRSIGVSIHASLPEVCRVLAENHLKKVPVMEGDVIVGIINRSDITQYSMQAYLDHRPDEVVLCGDGEDEGACEE</sequence>
<evidence type="ECO:0000259" key="8">
    <source>
        <dbReference type="PROSITE" id="PS50850"/>
    </source>
</evidence>
<dbReference type="InterPro" id="IPR020846">
    <property type="entry name" value="MFS_dom"/>
</dbReference>
<dbReference type="PANTHER" id="PTHR42718:SF24">
    <property type="entry name" value="MAJOR FACILITATOR SUPERFAMILY (MFS) PROFILE DOMAIN-CONTAINING PROTEIN"/>
    <property type="match status" value="1"/>
</dbReference>
<keyword evidence="5" id="KW-1133">Transmembrane helix</keyword>
<evidence type="ECO:0000313" key="10">
    <source>
        <dbReference type="EMBL" id="MCI2241087.1"/>
    </source>
</evidence>
<evidence type="ECO:0000256" key="7">
    <source>
        <dbReference type="PROSITE-ProRule" id="PRU00703"/>
    </source>
</evidence>
<evidence type="ECO:0000256" key="6">
    <source>
        <dbReference type="ARBA" id="ARBA00023136"/>
    </source>
</evidence>
<feature type="domain" description="Major facilitator superfamily (MFS) profile" evidence="8">
    <location>
        <begin position="10"/>
        <end position="461"/>
    </location>
</feature>
<keyword evidence="4" id="KW-0812">Transmembrane</keyword>
<keyword evidence="2" id="KW-0813">Transport</keyword>
<evidence type="ECO:0000259" key="9">
    <source>
        <dbReference type="PROSITE" id="PS51371"/>
    </source>
</evidence>
<dbReference type="PROSITE" id="PS50850">
    <property type="entry name" value="MFS"/>
    <property type="match status" value="1"/>
</dbReference>
<dbReference type="InterPro" id="IPR011701">
    <property type="entry name" value="MFS"/>
</dbReference>
<keyword evidence="7" id="KW-0129">CBS domain</keyword>
<accession>A0ABS9WFJ3</accession>
<dbReference type="PROSITE" id="PS51371">
    <property type="entry name" value="CBS"/>
    <property type="match status" value="1"/>
</dbReference>
<name>A0ABS9WFJ3_9ACTN</name>
<organism evidence="10 11">
    <name type="scientific">Adlercreutzia faecimuris</name>
    <dbReference type="NCBI Taxonomy" id="2897341"/>
    <lineage>
        <taxon>Bacteria</taxon>
        <taxon>Bacillati</taxon>
        <taxon>Actinomycetota</taxon>
        <taxon>Coriobacteriia</taxon>
        <taxon>Eggerthellales</taxon>
        <taxon>Eggerthellaceae</taxon>
        <taxon>Adlercreutzia</taxon>
    </lineage>
</organism>
<dbReference type="Pfam" id="PF07690">
    <property type="entry name" value="MFS_1"/>
    <property type="match status" value="1"/>
</dbReference>
<dbReference type="Proteomes" id="UP001430755">
    <property type="component" value="Unassembled WGS sequence"/>
</dbReference>
<reference evidence="10" key="1">
    <citation type="submission" date="2021-11" db="EMBL/GenBank/DDBJ databases">
        <title>A Novel Adlercreutzia Species, isolated from a Allomyrina dichotoma larva feces.</title>
        <authorList>
            <person name="Suh M.K."/>
        </authorList>
    </citation>
    <scope>NUCLEOTIDE SEQUENCE</scope>
    <source>
        <strain evidence="10">JBNU-10</strain>
    </source>
</reference>